<feature type="domain" description="Cytochrome c" evidence="8">
    <location>
        <begin position="460"/>
        <end position="602"/>
    </location>
</feature>
<dbReference type="Gene3D" id="1.20.1420.20">
    <property type="entry name" value="M75 peptidase, HXXE motif"/>
    <property type="match status" value="1"/>
</dbReference>
<evidence type="ECO:0000313" key="9">
    <source>
        <dbReference type="EMBL" id="MBD2768669.1"/>
    </source>
</evidence>
<dbReference type="InterPro" id="IPR038352">
    <property type="entry name" value="Imelysin_sf"/>
</dbReference>
<evidence type="ECO:0000256" key="2">
    <source>
        <dbReference type="ARBA" id="ARBA00022617"/>
    </source>
</evidence>
<dbReference type="GO" id="GO:0009055">
    <property type="term" value="F:electron transfer activity"/>
    <property type="evidence" value="ECO:0007669"/>
    <property type="project" value="InterPro"/>
</dbReference>
<dbReference type="EMBL" id="JACXAD010000012">
    <property type="protein sequence ID" value="MBD2768669.1"/>
    <property type="molecule type" value="Genomic_DNA"/>
</dbReference>
<evidence type="ECO:0000256" key="3">
    <source>
        <dbReference type="ARBA" id="ARBA00022723"/>
    </source>
</evidence>
<accession>A0A927GJZ7</accession>
<keyword evidence="9" id="KW-0575">Peroxidase</keyword>
<comment type="caution">
    <text evidence="9">The sequence shown here is derived from an EMBL/GenBank/DDBJ whole genome shotgun (WGS) entry which is preliminary data.</text>
</comment>
<dbReference type="InterPro" id="IPR051395">
    <property type="entry name" value="Cytochrome_c_Peroxidase/MauG"/>
</dbReference>
<dbReference type="InterPro" id="IPR004852">
    <property type="entry name" value="Di-haem_cyt_c_peroxidsae"/>
</dbReference>
<evidence type="ECO:0000256" key="6">
    <source>
        <dbReference type="ARBA" id="ARBA00023004"/>
    </source>
</evidence>
<evidence type="ECO:0000256" key="5">
    <source>
        <dbReference type="ARBA" id="ARBA00023002"/>
    </source>
</evidence>
<proteinExistence type="predicted"/>
<evidence type="ECO:0000256" key="7">
    <source>
        <dbReference type="PROSITE-ProRule" id="PRU00433"/>
    </source>
</evidence>
<keyword evidence="3 7" id="KW-0479">Metal-binding</keyword>
<keyword evidence="2 7" id="KW-0349">Heme</keyword>
<dbReference type="PANTHER" id="PTHR30600:SF10">
    <property type="entry name" value="BLL6722 PROTEIN"/>
    <property type="match status" value="1"/>
</dbReference>
<dbReference type="GO" id="GO:0046872">
    <property type="term" value="F:metal ion binding"/>
    <property type="evidence" value="ECO:0007669"/>
    <property type="project" value="UniProtKB-KW"/>
</dbReference>
<dbReference type="RefSeq" id="WP_191005476.1">
    <property type="nucleotide sequence ID" value="NZ_JACXAD010000012.1"/>
</dbReference>
<dbReference type="Pfam" id="PF03150">
    <property type="entry name" value="CCP_MauG"/>
    <property type="match status" value="1"/>
</dbReference>
<dbReference type="SUPFAM" id="SSF46626">
    <property type="entry name" value="Cytochrome c"/>
    <property type="match status" value="2"/>
</dbReference>
<evidence type="ECO:0000256" key="1">
    <source>
        <dbReference type="ARBA" id="ARBA00004196"/>
    </source>
</evidence>
<name>A0A927GJZ7_9BACT</name>
<feature type="domain" description="Cytochrome c" evidence="8">
    <location>
        <begin position="305"/>
        <end position="441"/>
    </location>
</feature>
<sequence length="609" mass="66440">MRLGLVRFRSLRRSGQLLLLLLAGALFSFAVLLPTPAEQVKNYYDARLQRLHAALTHFQELAYQADSPALRAQLATCRDEYKRLEFAIEYHYPHVAQRLNGAALPETEAGEPGEVIPPTGFQVLEEHVYATPTTPATRELIHQELDNLLSQVRALEQQAPTLAFTDAEVFDALRLNLYRLAAKGISGFDSPAAHAALPEAAITLQATRDVLTLYEVPAPLTGPLRRGVAALTAPGQTFDGFDRAAFLRRYFNPALAALRQAQAERGIAPLTARRAVRAGAASFFEANAFDAAFFAPADAAPPTPAVLALGAALFQEPLLSGRGGRSCASCHVPSRAYTDGLRVNTSLVTGTALERNTPTLLNAALQPDQFYDGRVHFLEDQVHAVVSNKSEMGGQLSQAPALLRKRSTYVRLFAQAFATERQPVTERNIRRSVAAYVRALVSLNSRFDQFLRGDSTVLSAQEVRGFNLFMGKAQCGTCHYLPLFNGTVPPLYDKTESEVLGVPATPDTLHPVLDADQGKYLLHGIAHQQYAFKTPTVRNAALTAPYMHNGVYQTLEEVLDFYNRGGGLGLGLVVPTQTLAEDRLHLSKAEQQAIIAFIKSLNDLPAAAY</sequence>
<keyword evidence="10" id="KW-1185">Reference proteome</keyword>
<organism evidence="9 10">
    <name type="scientific">Hymenobacter montanus</name>
    <dbReference type="NCBI Taxonomy" id="2771359"/>
    <lineage>
        <taxon>Bacteria</taxon>
        <taxon>Pseudomonadati</taxon>
        <taxon>Bacteroidota</taxon>
        <taxon>Cytophagia</taxon>
        <taxon>Cytophagales</taxon>
        <taxon>Hymenobacteraceae</taxon>
        <taxon>Hymenobacter</taxon>
    </lineage>
</organism>
<evidence type="ECO:0000256" key="4">
    <source>
        <dbReference type="ARBA" id="ARBA00022729"/>
    </source>
</evidence>
<keyword evidence="6 7" id="KW-0408">Iron</keyword>
<reference evidence="9" key="1">
    <citation type="submission" date="2020-09" db="EMBL/GenBank/DDBJ databases">
        <authorList>
            <person name="Kim M.K."/>
        </authorList>
    </citation>
    <scope>NUCLEOTIDE SEQUENCE</scope>
    <source>
        <strain evidence="9">BT664</strain>
    </source>
</reference>
<dbReference type="Proteomes" id="UP000612233">
    <property type="component" value="Unassembled WGS sequence"/>
</dbReference>
<dbReference type="GO" id="GO:0020037">
    <property type="term" value="F:heme binding"/>
    <property type="evidence" value="ECO:0007669"/>
    <property type="project" value="InterPro"/>
</dbReference>
<dbReference type="PROSITE" id="PS51007">
    <property type="entry name" value="CYTC"/>
    <property type="match status" value="2"/>
</dbReference>
<protein>
    <submittedName>
        <fullName evidence="9">Cytochrome C peroxidase</fullName>
    </submittedName>
</protein>
<gene>
    <name evidence="9" type="ORF">IC235_12310</name>
</gene>
<evidence type="ECO:0000259" key="8">
    <source>
        <dbReference type="PROSITE" id="PS51007"/>
    </source>
</evidence>
<dbReference type="GO" id="GO:0004130">
    <property type="term" value="F:cytochrome-c peroxidase activity"/>
    <property type="evidence" value="ECO:0007669"/>
    <property type="project" value="TreeGrafter"/>
</dbReference>
<keyword evidence="5" id="KW-0560">Oxidoreductase</keyword>
<dbReference type="PANTHER" id="PTHR30600">
    <property type="entry name" value="CYTOCHROME C PEROXIDASE-RELATED"/>
    <property type="match status" value="1"/>
</dbReference>
<comment type="subcellular location">
    <subcellularLocation>
        <location evidence="1">Cell envelope</location>
    </subcellularLocation>
</comment>
<evidence type="ECO:0000313" key="10">
    <source>
        <dbReference type="Proteomes" id="UP000612233"/>
    </source>
</evidence>
<dbReference type="Gene3D" id="1.10.760.10">
    <property type="entry name" value="Cytochrome c-like domain"/>
    <property type="match status" value="2"/>
</dbReference>
<dbReference type="InterPro" id="IPR036909">
    <property type="entry name" value="Cyt_c-like_dom_sf"/>
</dbReference>
<dbReference type="InterPro" id="IPR009056">
    <property type="entry name" value="Cyt_c-like_dom"/>
</dbReference>
<dbReference type="GO" id="GO:0030313">
    <property type="term" value="C:cell envelope"/>
    <property type="evidence" value="ECO:0007669"/>
    <property type="project" value="UniProtKB-SubCell"/>
</dbReference>
<keyword evidence="4" id="KW-0732">Signal</keyword>
<dbReference type="AlphaFoldDB" id="A0A927GJZ7"/>